<gene>
    <name evidence="2" type="ORF">D7Y13_16845</name>
</gene>
<dbReference type="PROSITE" id="PS51257">
    <property type="entry name" value="PROKAR_LIPOPROTEIN"/>
    <property type="match status" value="1"/>
</dbReference>
<sequence length="195" mass="21338">MKMTTRCLVLLTLLAAMGCGDSNEGDGDTDGPPTSSALKCDAVGWCTTWTADGEDVTDAPPLTGGTLSDGLYRTERGIDSTMAWRIQGKSILVMSPVWRNRLGTWKVEGDRLIISLTSACSSSKDEVLSETSHYAFALKGDVLYTQELDFEDMPIMGWRKVKSLCDENASFNCKERDCACDMTTNTSLMGQPRCY</sequence>
<proteinExistence type="predicted"/>
<feature type="signal peptide" evidence="1">
    <location>
        <begin position="1"/>
        <end position="22"/>
    </location>
</feature>
<keyword evidence="1" id="KW-0732">Signal</keyword>
<evidence type="ECO:0000313" key="3">
    <source>
        <dbReference type="Proteomes" id="UP000278907"/>
    </source>
</evidence>
<reference evidence="2 3" key="1">
    <citation type="submission" date="2018-09" db="EMBL/GenBank/DDBJ databases">
        <authorList>
            <person name="Livingstone P.G."/>
            <person name="Whitworth D.E."/>
        </authorList>
    </citation>
    <scope>NUCLEOTIDE SEQUENCE [LARGE SCALE GENOMIC DNA]</scope>
    <source>
        <strain evidence="2 3">CA031B</strain>
    </source>
</reference>
<evidence type="ECO:0008006" key="4">
    <source>
        <dbReference type="Google" id="ProtNLM"/>
    </source>
</evidence>
<protein>
    <recommendedName>
        <fullName evidence="4">Lipoprotein</fullName>
    </recommendedName>
</protein>
<dbReference type="RefSeq" id="WP_120584579.1">
    <property type="nucleotide sequence ID" value="NZ_RAWI01000113.1"/>
</dbReference>
<keyword evidence="3" id="KW-1185">Reference proteome</keyword>
<comment type="caution">
    <text evidence="2">The sequence shown here is derived from an EMBL/GenBank/DDBJ whole genome shotgun (WGS) entry which is preliminary data.</text>
</comment>
<dbReference type="EMBL" id="RAWI01000113">
    <property type="protein sequence ID" value="RKI07987.1"/>
    <property type="molecule type" value="Genomic_DNA"/>
</dbReference>
<evidence type="ECO:0000256" key="1">
    <source>
        <dbReference type="SAM" id="SignalP"/>
    </source>
</evidence>
<name>A0ABX9QHA3_9BACT</name>
<feature type="chain" id="PRO_5046641880" description="Lipoprotein" evidence="1">
    <location>
        <begin position="23"/>
        <end position="195"/>
    </location>
</feature>
<dbReference type="Proteomes" id="UP000278907">
    <property type="component" value="Unassembled WGS sequence"/>
</dbReference>
<evidence type="ECO:0000313" key="2">
    <source>
        <dbReference type="EMBL" id="RKI07987.1"/>
    </source>
</evidence>
<accession>A0ABX9QHA3</accession>
<organism evidence="2 3">
    <name type="scientific">Corallococcus praedator</name>
    <dbReference type="NCBI Taxonomy" id="2316724"/>
    <lineage>
        <taxon>Bacteria</taxon>
        <taxon>Pseudomonadati</taxon>
        <taxon>Myxococcota</taxon>
        <taxon>Myxococcia</taxon>
        <taxon>Myxococcales</taxon>
        <taxon>Cystobacterineae</taxon>
        <taxon>Myxococcaceae</taxon>
        <taxon>Corallococcus</taxon>
    </lineage>
</organism>